<keyword evidence="1" id="KW-0472">Membrane</keyword>
<gene>
    <name evidence="2" type="ORF">PX29p075</name>
</gene>
<name>E5DQ08_9CAUD</name>
<dbReference type="KEGG" id="vg:18559999"/>
<sequence>MTDEEELKKVLAGFDVKFFQKLCCTLWQLLLGSMAFAAGQAWITDTFVESDGPFALYFSGVIVVFAVADLMLRAKIRKETKSEDIK</sequence>
<dbReference type="GeneID" id="18559999"/>
<organism evidence="2 3">
    <name type="scientific">Aeromonas phage PX29</name>
    <dbReference type="NCBI Taxonomy" id="926067"/>
    <lineage>
        <taxon>Viruses</taxon>
        <taxon>Duplodnaviria</taxon>
        <taxon>Heunggongvirae</taxon>
        <taxon>Uroviricota</taxon>
        <taxon>Caudoviricetes</taxon>
        <taxon>Pantevenvirales</taxon>
        <taxon>Straboviridae</taxon>
        <taxon>Angelvirus</taxon>
        <taxon>Angelvirus px29</taxon>
    </lineage>
</organism>
<evidence type="ECO:0000256" key="1">
    <source>
        <dbReference type="SAM" id="Phobius"/>
    </source>
</evidence>
<dbReference type="Proteomes" id="UP000008726">
    <property type="component" value="Segment"/>
</dbReference>
<protein>
    <submittedName>
        <fullName evidence="2">Uncharacterized protein</fullName>
    </submittedName>
</protein>
<dbReference type="OrthoDB" id="35806at10239"/>
<keyword evidence="3" id="KW-1185">Reference proteome</keyword>
<accession>E5DQ08</accession>
<dbReference type="EMBL" id="GU396103">
    <property type="protein sequence ID" value="ADQ52794.1"/>
    <property type="molecule type" value="Genomic_DNA"/>
</dbReference>
<evidence type="ECO:0000313" key="2">
    <source>
        <dbReference type="EMBL" id="ADQ52794.1"/>
    </source>
</evidence>
<reference evidence="2 3" key="1">
    <citation type="journal article" date="2010" name="Virol. J.">
        <title>Genomes of the T4-related bacteriophages as windows on microbial genome evolution.</title>
        <authorList>
            <person name="Petrov V.M."/>
            <person name="Ratnayaka S."/>
            <person name="Nolan J.M."/>
            <person name="Miller E.S."/>
            <person name="Karam J.D."/>
        </authorList>
    </citation>
    <scope>NUCLEOTIDE SEQUENCE [LARGE SCALE GENOMIC DNA]</scope>
</reference>
<dbReference type="RefSeq" id="YP_009011504.1">
    <property type="nucleotide sequence ID" value="NC_023688.1"/>
</dbReference>
<feature type="transmembrane region" description="Helical" evidence="1">
    <location>
        <begin position="54"/>
        <end position="72"/>
    </location>
</feature>
<proteinExistence type="predicted"/>
<evidence type="ECO:0000313" key="3">
    <source>
        <dbReference type="Proteomes" id="UP000008726"/>
    </source>
</evidence>
<feature type="transmembrane region" description="Helical" evidence="1">
    <location>
        <begin position="21"/>
        <end position="42"/>
    </location>
</feature>
<keyword evidence="1" id="KW-0812">Transmembrane</keyword>
<keyword evidence="1" id="KW-1133">Transmembrane helix</keyword>